<protein>
    <submittedName>
        <fullName evidence="2">Putative calponin-3-like isoform 1</fullName>
    </submittedName>
</protein>
<proteinExistence type="predicted"/>
<dbReference type="InterPro" id="IPR003096">
    <property type="entry name" value="SM22_calponin"/>
</dbReference>
<dbReference type="AlphaFoldDB" id="A0A2G8LHL9"/>
<organism evidence="2 3">
    <name type="scientific">Stichopus japonicus</name>
    <name type="common">Sea cucumber</name>
    <dbReference type="NCBI Taxonomy" id="307972"/>
    <lineage>
        <taxon>Eukaryota</taxon>
        <taxon>Metazoa</taxon>
        <taxon>Echinodermata</taxon>
        <taxon>Eleutherozoa</taxon>
        <taxon>Echinozoa</taxon>
        <taxon>Holothuroidea</taxon>
        <taxon>Aspidochirotacea</taxon>
        <taxon>Aspidochirotida</taxon>
        <taxon>Stichopodidae</taxon>
        <taxon>Apostichopus</taxon>
    </lineage>
</organism>
<dbReference type="GO" id="GO:0007015">
    <property type="term" value="P:actin filament organization"/>
    <property type="evidence" value="ECO:0007669"/>
    <property type="project" value="TreeGrafter"/>
</dbReference>
<gene>
    <name evidence="2" type="ORF">BSL78_03318</name>
</gene>
<sequence>MSSKQLFSLPRTFVLLNLSSRVVVRSKGCMVVQGLCEVQGCMVVQGLWLINKIQPGAVKSISSSAMTFKQMENVSKFNEALKAYGVSEASTFQTADLVENQDMATVQNAIWQLICQFRKKGGNTKYGIKIADKNERDFDEETMKKGQTVIGLRWGVTRVPVRPE</sequence>
<reference evidence="2 3" key="1">
    <citation type="journal article" date="2017" name="PLoS Biol.">
        <title>The sea cucumber genome provides insights into morphological evolution and visceral regeneration.</title>
        <authorList>
            <person name="Zhang X."/>
            <person name="Sun L."/>
            <person name="Yuan J."/>
            <person name="Sun Y."/>
            <person name="Gao Y."/>
            <person name="Zhang L."/>
            <person name="Li S."/>
            <person name="Dai H."/>
            <person name="Hamel J.F."/>
            <person name="Liu C."/>
            <person name="Yu Y."/>
            <person name="Liu S."/>
            <person name="Lin W."/>
            <person name="Guo K."/>
            <person name="Jin S."/>
            <person name="Xu P."/>
            <person name="Storey K.B."/>
            <person name="Huan P."/>
            <person name="Zhang T."/>
            <person name="Zhou Y."/>
            <person name="Zhang J."/>
            <person name="Lin C."/>
            <person name="Li X."/>
            <person name="Xing L."/>
            <person name="Huo D."/>
            <person name="Sun M."/>
            <person name="Wang L."/>
            <person name="Mercier A."/>
            <person name="Li F."/>
            <person name="Yang H."/>
            <person name="Xiang J."/>
        </authorList>
    </citation>
    <scope>NUCLEOTIDE SEQUENCE [LARGE SCALE GENOMIC DNA]</scope>
    <source>
        <strain evidence="2">Shaxun</strain>
        <tissue evidence="2">Muscle</tissue>
    </source>
</reference>
<dbReference type="InterPro" id="IPR036872">
    <property type="entry name" value="CH_dom_sf"/>
</dbReference>
<dbReference type="GO" id="GO:0051015">
    <property type="term" value="F:actin filament binding"/>
    <property type="evidence" value="ECO:0007669"/>
    <property type="project" value="TreeGrafter"/>
</dbReference>
<evidence type="ECO:0000313" key="3">
    <source>
        <dbReference type="Proteomes" id="UP000230750"/>
    </source>
</evidence>
<feature type="domain" description="Calponin-homology (CH)" evidence="1">
    <location>
        <begin position="9"/>
        <end position="118"/>
    </location>
</feature>
<accession>A0A2G8LHL9</accession>
<dbReference type="InterPro" id="IPR050606">
    <property type="entry name" value="Calponin-like"/>
</dbReference>
<dbReference type="GO" id="GO:0015629">
    <property type="term" value="C:actin cytoskeleton"/>
    <property type="evidence" value="ECO:0007669"/>
    <property type="project" value="TreeGrafter"/>
</dbReference>
<comment type="caution">
    <text evidence="2">The sequence shown here is derived from an EMBL/GenBank/DDBJ whole genome shotgun (WGS) entry which is preliminary data.</text>
</comment>
<dbReference type="PANTHER" id="PTHR47385">
    <property type="entry name" value="CALPONIN"/>
    <property type="match status" value="1"/>
</dbReference>
<dbReference type="PRINTS" id="PR00888">
    <property type="entry name" value="SM22CALPONIN"/>
</dbReference>
<dbReference type="Pfam" id="PF00307">
    <property type="entry name" value="CH"/>
    <property type="match status" value="1"/>
</dbReference>
<dbReference type="STRING" id="307972.A0A2G8LHL9"/>
<name>A0A2G8LHL9_STIJA</name>
<dbReference type="PANTHER" id="PTHR47385:SF25">
    <property type="entry name" value="CALPONIN"/>
    <property type="match status" value="1"/>
</dbReference>
<keyword evidence="3" id="KW-1185">Reference proteome</keyword>
<dbReference type="EMBL" id="MRZV01000074">
    <property type="protein sequence ID" value="PIK59746.1"/>
    <property type="molecule type" value="Genomic_DNA"/>
</dbReference>
<evidence type="ECO:0000313" key="2">
    <source>
        <dbReference type="EMBL" id="PIK59746.1"/>
    </source>
</evidence>
<dbReference type="OrthoDB" id="21595at2759"/>
<dbReference type="Gene3D" id="1.10.418.10">
    <property type="entry name" value="Calponin-like domain"/>
    <property type="match status" value="1"/>
</dbReference>
<dbReference type="Proteomes" id="UP000230750">
    <property type="component" value="Unassembled WGS sequence"/>
</dbReference>
<dbReference type="SUPFAM" id="SSF47576">
    <property type="entry name" value="Calponin-homology domain, CH-domain"/>
    <property type="match status" value="1"/>
</dbReference>
<dbReference type="PROSITE" id="PS50021">
    <property type="entry name" value="CH"/>
    <property type="match status" value="1"/>
</dbReference>
<dbReference type="InterPro" id="IPR001715">
    <property type="entry name" value="CH_dom"/>
</dbReference>
<evidence type="ECO:0000259" key="1">
    <source>
        <dbReference type="PROSITE" id="PS50021"/>
    </source>
</evidence>